<proteinExistence type="predicted"/>
<evidence type="ECO:0000313" key="1">
    <source>
        <dbReference type="EMBL" id="MFC5500679.1"/>
    </source>
</evidence>
<dbReference type="EMBL" id="JBHSMG010000001">
    <property type="protein sequence ID" value="MFC5500679.1"/>
    <property type="molecule type" value="Genomic_DNA"/>
</dbReference>
<evidence type="ECO:0000313" key="2">
    <source>
        <dbReference type="Proteomes" id="UP001596039"/>
    </source>
</evidence>
<protein>
    <submittedName>
        <fullName evidence="1">Uncharacterized protein</fullName>
    </submittedName>
</protein>
<dbReference type="Proteomes" id="UP001596039">
    <property type="component" value="Unassembled WGS sequence"/>
</dbReference>
<name>A0ABW0NP60_9MICO</name>
<reference evidence="2" key="1">
    <citation type="journal article" date="2019" name="Int. J. Syst. Evol. Microbiol.">
        <title>The Global Catalogue of Microorganisms (GCM) 10K type strain sequencing project: providing services to taxonomists for standard genome sequencing and annotation.</title>
        <authorList>
            <consortium name="The Broad Institute Genomics Platform"/>
            <consortium name="The Broad Institute Genome Sequencing Center for Infectious Disease"/>
            <person name="Wu L."/>
            <person name="Ma J."/>
        </authorList>
    </citation>
    <scope>NUCLEOTIDE SEQUENCE [LARGE SCALE GENOMIC DNA]</scope>
    <source>
        <strain evidence="2">CGMCC 4.6997</strain>
    </source>
</reference>
<organism evidence="1 2">
    <name type="scientific">Lysinimonas soli</name>
    <dbReference type="NCBI Taxonomy" id="1074233"/>
    <lineage>
        <taxon>Bacteria</taxon>
        <taxon>Bacillati</taxon>
        <taxon>Actinomycetota</taxon>
        <taxon>Actinomycetes</taxon>
        <taxon>Micrococcales</taxon>
        <taxon>Microbacteriaceae</taxon>
        <taxon>Lysinimonas</taxon>
    </lineage>
</organism>
<keyword evidence="2" id="KW-1185">Reference proteome</keyword>
<sequence>MVILEDIDAAIATKDLASRAGRLARNSLLVLRERWAPTMPPLRVELGESRRLSASELARITQAVQDATAKIAMLIIRPSKDQIRVTQSARERAELIPRSQSGNVMYFDFPANVVSGADTPLPMGPIPHLAEQAVRELIENMPETTQDQRALSLLPSRRLAIRSAVSTLAGAVKSTSSLTLTLANHQGEFDTSVLTVDQAREVPDLLSATSVETEVFSVDGVMDGMRTRRRLFYLIESEATGGREFEGSVSLDQLDDLQRAMGHPVTARIRRTVNVRADGARTQPSYNLVDFTVPQTLA</sequence>
<dbReference type="RefSeq" id="WP_386738273.1">
    <property type="nucleotide sequence ID" value="NZ_JBHSMG010000001.1"/>
</dbReference>
<gene>
    <name evidence="1" type="ORF">ACFPJ4_00340</name>
</gene>
<comment type="caution">
    <text evidence="1">The sequence shown here is derived from an EMBL/GenBank/DDBJ whole genome shotgun (WGS) entry which is preliminary data.</text>
</comment>
<accession>A0ABW0NP60</accession>